<dbReference type="Pfam" id="PF07707">
    <property type="entry name" value="BACK"/>
    <property type="match status" value="1"/>
</dbReference>
<keyword evidence="8" id="KW-0325">Glycoprotein</keyword>
<comment type="caution">
    <text evidence="9">Lacks conserved residue(s) required for the propagation of feature annotation.</text>
</comment>
<feature type="disulfide bond" evidence="9">
    <location>
        <begin position="39"/>
        <end position="49"/>
    </location>
</feature>
<proteinExistence type="predicted"/>
<keyword evidence="4" id="KW-0677">Repeat</keyword>
<dbReference type="SMART" id="SM00875">
    <property type="entry name" value="BACK"/>
    <property type="match status" value="1"/>
</dbReference>
<dbReference type="FunFam" id="3.10.250.10:FF:000016">
    <property type="entry name" value="Scavenger receptor cysteine-rich protein type 12"/>
    <property type="match status" value="1"/>
</dbReference>
<evidence type="ECO:0000313" key="12">
    <source>
        <dbReference type="Proteomes" id="UP001591681"/>
    </source>
</evidence>
<evidence type="ECO:0000256" key="1">
    <source>
        <dbReference type="ARBA" id="ARBA00004167"/>
    </source>
</evidence>
<sequence>MEEARVVCAQLGFRGALSAEPGGKFSAGSGSIWLDDLGCKGSEKFLSSCTFKDWGVTDCSHSEDAGVTCDVDPALNTSKSYSMDHSIELSDQMGELFDSGTGCDVNLTFSYPAEDLLELETQETPANNKKESICVHSLVLALFPKVVASNSNHEMEISSNCQRYIKEFVRYLYTRKITVSSASMQCLHQLASEFGTERLMEDIGRLFVPLLPEDSSFRTQVALFKYAVRSGDGQLRDNVLRYLGWNMEPLVASAQWKSITEELLMGLLVRSDMVLPDEAWLLGALDAWVLEHGDAVKPEHQAALLGHVRFPMMTPERLYELPFTSRLYSGHKELFHAGMLLGFEFHALDFSVLTRHMDNQSEQFQPRIYTASPWRVSFNVTNLSRYSTQIYNHYGGYSHYGERYGGKKSFNTPLPLTSTHSSKYISWVAEIFSTNQRCLSYGQCDNFSVQLQKTERQETFKFSNQLLLACRGSYVFHVQGLKNDDTSILNTSATPAPCPDGLIYQFVVRPQYILQH</sequence>
<dbReference type="Gene3D" id="3.10.250.10">
    <property type="entry name" value="SRCR-like domain"/>
    <property type="match status" value="1"/>
</dbReference>
<evidence type="ECO:0000256" key="6">
    <source>
        <dbReference type="ARBA" id="ARBA00023136"/>
    </source>
</evidence>
<dbReference type="InterPro" id="IPR011333">
    <property type="entry name" value="SKP1/BTB/POZ_sf"/>
</dbReference>
<gene>
    <name evidence="11" type="ORF">ACEWY4_018966</name>
</gene>
<dbReference type="Gene3D" id="1.25.40.420">
    <property type="match status" value="1"/>
</dbReference>
<reference evidence="11 12" key="1">
    <citation type="submission" date="2024-09" db="EMBL/GenBank/DDBJ databases">
        <title>A chromosome-level genome assembly of Gray's grenadier anchovy, Coilia grayii.</title>
        <authorList>
            <person name="Fu Z."/>
        </authorList>
    </citation>
    <scope>NUCLEOTIDE SEQUENCE [LARGE SCALE GENOMIC DNA]</scope>
    <source>
        <strain evidence="11">G4</strain>
        <tissue evidence="11">Muscle</tissue>
    </source>
</reference>
<dbReference type="InterPro" id="IPR001190">
    <property type="entry name" value="SRCR"/>
</dbReference>
<organism evidence="11 12">
    <name type="scientific">Coilia grayii</name>
    <name type="common">Gray's grenadier anchovy</name>
    <dbReference type="NCBI Taxonomy" id="363190"/>
    <lineage>
        <taxon>Eukaryota</taxon>
        <taxon>Metazoa</taxon>
        <taxon>Chordata</taxon>
        <taxon>Craniata</taxon>
        <taxon>Vertebrata</taxon>
        <taxon>Euteleostomi</taxon>
        <taxon>Actinopterygii</taxon>
        <taxon>Neopterygii</taxon>
        <taxon>Teleostei</taxon>
        <taxon>Clupei</taxon>
        <taxon>Clupeiformes</taxon>
        <taxon>Clupeoidei</taxon>
        <taxon>Engraulidae</taxon>
        <taxon>Coilinae</taxon>
        <taxon>Coilia</taxon>
    </lineage>
</organism>
<evidence type="ECO:0000256" key="4">
    <source>
        <dbReference type="ARBA" id="ARBA00022737"/>
    </source>
</evidence>
<evidence type="ECO:0000256" key="8">
    <source>
        <dbReference type="ARBA" id="ARBA00023180"/>
    </source>
</evidence>
<evidence type="ECO:0000256" key="9">
    <source>
        <dbReference type="PROSITE-ProRule" id="PRU00196"/>
    </source>
</evidence>
<dbReference type="InterPro" id="IPR011705">
    <property type="entry name" value="BACK"/>
</dbReference>
<dbReference type="Gene3D" id="3.30.710.10">
    <property type="entry name" value="Potassium Channel Kv1.1, Chain A"/>
    <property type="match status" value="1"/>
</dbReference>
<dbReference type="InterPro" id="IPR051481">
    <property type="entry name" value="BTB-POZ/Galectin-3-binding"/>
</dbReference>
<dbReference type="SMART" id="SM00202">
    <property type="entry name" value="SR"/>
    <property type="match status" value="1"/>
</dbReference>
<dbReference type="PROSITE" id="PS50287">
    <property type="entry name" value="SRCR_2"/>
    <property type="match status" value="1"/>
</dbReference>
<keyword evidence="6" id="KW-0472">Membrane</keyword>
<dbReference type="PANTHER" id="PTHR24410:SF16">
    <property type="entry name" value="GALECTIN-3-BINDING PROTEIN"/>
    <property type="match status" value="1"/>
</dbReference>
<dbReference type="Proteomes" id="UP001591681">
    <property type="component" value="Unassembled WGS sequence"/>
</dbReference>
<name>A0ABD1JER1_9TELE</name>
<evidence type="ECO:0000313" key="11">
    <source>
        <dbReference type="EMBL" id="KAL2085646.1"/>
    </source>
</evidence>
<dbReference type="SUPFAM" id="SSF56487">
    <property type="entry name" value="SRCR-like"/>
    <property type="match status" value="1"/>
</dbReference>
<dbReference type="Pfam" id="PF00530">
    <property type="entry name" value="SRCR"/>
    <property type="match status" value="1"/>
</dbReference>
<keyword evidence="5" id="KW-1133">Transmembrane helix</keyword>
<accession>A0ABD1JER1</accession>
<keyword evidence="3" id="KW-0732">Signal</keyword>
<evidence type="ECO:0000259" key="10">
    <source>
        <dbReference type="PROSITE" id="PS50287"/>
    </source>
</evidence>
<evidence type="ECO:0000256" key="3">
    <source>
        <dbReference type="ARBA" id="ARBA00022729"/>
    </source>
</evidence>
<keyword evidence="2" id="KW-0812">Transmembrane</keyword>
<feature type="domain" description="SRCR" evidence="10">
    <location>
        <begin position="1"/>
        <end position="70"/>
    </location>
</feature>
<dbReference type="PRINTS" id="PR00258">
    <property type="entry name" value="SPERACTRCPTR"/>
</dbReference>
<dbReference type="PANTHER" id="PTHR24410">
    <property type="entry name" value="HL07962P-RELATED"/>
    <property type="match status" value="1"/>
</dbReference>
<protein>
    <recommendedName>
        <fullName evidence="10">SRCR domain-containing protein</fullName>
    </recommendedName>
</protein>
<dbReference type="InterPro" id="IPR036772">
    <property type="entry name" value="SRCR-like_dom_sf"/>
</dbReference>
<comment type="caution">
    <text evidence="11">The sequence shown here is derived from an EMBL/GenBank/DDBJ whole genome shotgun (WGS) entry which is preliminary data.</text>
</comment>
<comment type="subcellular location">
    <subcellularLocation>
        <location evidence="1">Membrane</location>
        <topology evidence="1">Single-pass membrane protein</topology>
    </subcellularLocation>
</comment>
<dbReference type="GO" id="GO:0016020">
    <property type="term" value="C:membrane"/>
    <property type="evidence" value="ECO:0007669"/>
    <property type="project" value="UniProtKB-SubCell"/>
</dbReference>
<evidence type="ECO:0000256" key="5">
    <source>
        <dbReference type="ARBA" id="ARBA00022989"/>
    </source>
</evidence>
<keyword evidence="12" id="KW-1185">Reference proteome</keyword>
<dbReference type="SUPFAM" id="SSF54695">
    <property type="entry name" value="POZ domain"/>
    <property type="match status" value="1"/>
</dbReference>
<dbReference type="AlphaFoldDB" id="A0ABD1JER1"/>
<evidence type="ECO:0000256" key="7">
    <source>
        <dbReference type="ARBA" id="ARBA00023157"/>
    </source>
</evidence>
<keyword evidence="7 9" id="KW-1015">Disulfide bond</keyword>
<evidence type="ECO:0000256" key="2">
    <source>
        <dbReference type="ARBA" id="ARBA00022692"/>
    </source>
</evidence>
<dbReference type="EMBL" id="JBHFQA010000016">
    <property type="protein sequence ID" value="KAL2085646.1"/>
    <property type="molecule type" value="Genomic_DNA"/>
</dbReference>
<feature type="disulfide bond" evidence="9">
    <location>
        <begin position="8"/>
        <end position="69"/>
    </location>
</feature>